<accession>A0A088FWD0</accession>
<dbReference type="GeneID" id="26625587"/>
<dbReference type="Proteomes" id="UP000029346">
    <property type="component" value="Segment"/>
</dbReference>
<evidence type="ECO:0000313" key="2">
    <source>
        <dbReference type="Proteomes" id="UP000029346"/>
    </source>
</evidence>
<dbReference type="EMBL" id="KM233454">
    <property type="protein sequence ID" value="AIM51142.1"/>
    <property type="molecule type" value="Genomic_DNA"/>
</dbReference>
<dbReference type="KEGG" id="vg:26625587"/>
<organism evidence="1 2">
    <name type="scientific">Mycobacterium phage MarQuardt</name>
    <dbReference type="NCBI Taxonomy" id="1527516"/>
    <lineage>
        <taxon>Viruses</taxon>
        <taxon>Duplodnaviria</taxon>
        <taxon>Heunggongvirae</taxon>
        <taxon>Uroviricota</taxon>
        <taxon>Caudoviricetes</taxon>
        <taxon>Microwolfvirus</taxon>
        <taxon>Microwolfvirus JHC117</taxon>
    </lineage>
</organism>
<sequence>MSYEVRDGLGQVHTFDTPAEAEAFARERRTFTWANVFPVR</sequence>
<protein>
    <submittedName>
        <fullName evidence="1">Uncharacterized protein</fullName>
    </submittedName>
</protein>
<reference evidence="1 2" key="1">
    <citation type="submission" date="2014-07" db="EMBL/GenBank/DDBJ databases">
        <authorList>
            <person name="Barna A.M."/>
            <person name="Butterbrodt E.W."/>
            <person name="Cole K.D."/>
            <person name="Kelling B.L."/>
            <person name="Kponou M.-M.Y."/>
            <person name="Mack M.A."/>
            <person name="Mohn T.C."/>
            <person name="Neisius C."/>
            <person name="Nolting E.C."/>
            <person name="Pumper S.J."/>
            <person name="Schmidt M.E."/>
            <person name="Sirek E."/>
            <person name="Sorge E.L."/>
            <person name="Wilson R.K."/>
            <person name="Bonilla J.A."/>
            <person name="Klyczek K."/>
            <person name="Mogen K.L."/>
            <person name="Serrano M.G."/>
            <person name="Buck G."/>
            <person name="Lee V."/>
            <person name="Wang Y."/>
            <person name="Carvalho R."/>
            <person name="Voegtly L."/>
            <person name="Shi R."/>
            <person name="Duckworth R."/>
            <person name="Johnson A."/>
            <person name="Loviza R."/>
            <person name="Walstead R."/>
            <person name="Shah Z."/>
            <person name="Kiflezghi M."/>
            <person name="Wade K."/>
            <person name="Anders K.R."/>
            <person name="Braun M.A."/>
            <person name="Delesalle V.A."/>
            <person name="Hughes L.E."/>
            <person name="Ware V.C."/>
            <person name="Bradley K.W."/>
            <person name="Barker L.P."/>
            <person name="Asai D.J."/>
            <person name="Bowman C.A."/>
            <person name="Russell D.A."/>
            <person name="Pope W.H."/>
            <person name="Jacobs-Sera D."/>
            <person name="Hendrix R.W."/>
            <person name="Hatfull G.F."/>
        </authorList>
    </citation>
    <scope>NUCLEOTIDE SEQUENCE [LARGE SCALE GENOMIC DNA]</scope>
</reference>
<evidence type="ECO:0000313" key="1">
    <source>
        <dbReference type="EMBL" id="AIM51142.1"/>
    </source>
</evidence>
<proteinExistence type="predicted"/>
<name>A0A088FWD0_9CAUD</name>
<dbReference type="RefSeq" id="YP_009198517.1">
    <property type="nucleotide sequence ID" value="NC_028798.1"/>
</dbReference>
<gene>
    <name evidence="1" type="ORF">PBI_MARQUARDT_92</name>
</gene>